<feature type="compositionally biased region" description="Low complexity" evidence="6">
    <location>
        <begin position="1318"/>
        <end position="1334"/>
    </location>
</feature>
<evidence type="ECO:0000313" key="8">
    <source>
        <dbReference type="EMBL" id="CAG9786148.1"/>
    </source>
</evidence>
<evidence type="ECO:0000256" key="1">
    <source>
        <dbReference type="ARBA" id="ARBA00022669"/>
    </source>
</evidence>
<evidence type="ECO:0000256" key="3">
    <source>
        <dbReference type="ARBA" id="ARBA00022737"/>
    </source>
</evidence>
<keyword evidence="3" id="KW-0677">Repeat</keyword>
<dbReference type="SMART" id="SM00494">
    <property type="entry name" value="ChtBD2"/>
    <property type="match status" value="14"/>
</dbReference>
<feature type="region of interest" description="Disordered" evidence="6">
    <location>
        <begin position="1013"/>
        <end position="1034"/>
    </location>
</feature>
<name>A0A9N9QYZ2_9NEOP</name>
<feature type="domain" description="Chitin-binding type-2" evidence="7">
    <location>
        <begin position="578"/>
        <end position="638"/>
    </location>
</feature>
<organism evidence="8 10">
    <name type="scientific">Diatraea saccharalis</name>
    <name type="common">sugarcane borer</name>
    <dbReference type="NCBI Taxonomy" id="40085"/>
    <lineage>
        <taxon>Eukaryota</taxon>
        <taxon>Metazoa</taxon>
        <taxon>Ecdysozoa</taxon>
        <taxon>Arthropoda</taxon>
        <taxon>Hexapoda</taxon>
        <taxon>Insecta</taxon>
        <taxon>Pterygota</taxon>
        <taxon>Neoptera</taxon>
        <taxon>Endopterygota</taxon>
        <taxon>Lepidoptera</taxon>
        <taxon>Glossata</taxon>
        <taxon>Ditrysia</taxon>
        <taxon>Pyraloidea</taxon>
        <taxon>Crambidae</taxon>
        <taxon>Crambinae</taxon>
        <taxon>Diatraea</taxon>
    </lineage>
</organism>
<evidence type="ECO:0000256" key="4">
    <source>
        <dbReference type="ARBA" id="ARBA00023157"/>
    </source>
</evidence>
<reference evidence="8" key="2">
    <citation type="submission" date="2022-10" db="EMBL/GenBank/DDBJ databases">
        <authorList>
            <consortium name="ENA_rothamsted_submissions"/>
            <consortium name="culmorum"/>
            <person name="King R."/>
        </authorList>
    </citation>
    <scope>NUCLEOTIDE SEQUENCE</scope>
</reference>
<feature type="domain" description="Chitin-binding type-2" evidence="7">
    <location>
        <begin position="938"/>
        <end position="998"/>
    </location>
</feature>
<dbReference type="GO" id="GO:0008061">
    <property type="term" value="F:chitin binding"/>
    <property type="evidence" value="ECO:0007669"/>
    <property type="project" value="UniProtKB-KW"/>
</dbReference>
<feature type="compositionally biased region" description="Polar residues" evidence="6">
    <location>
        <begin position="1112"/>
        <end position="1127"/>
    </location>
</feature>
<accession>A0A9N9QYZ2</accession>
<evidence type="ECO:0000256" key="6">
    <source>
        <dbReference type="SAM" id="MobiDB-lite"/>
    </source>
</evidence>
<dbReference type="EMBL" id="OU893346">
    <property type="protein sequence ID" value="CAG9786149.1"/>
    <property type="molecule type" value="Genomic_DNA"/>
</dbReference>
<dbReference type="InterPro" id="IPR002557">
    <property type="entry name" value="Chitin-bd_dom"/>
</dbReference>
<feature type="compositionally biased region" description="Low complexity" evidence="6">
    <location>
        <begin position="1518"/>
        <end position="1536"/>
    </location>
</feature>
<feature type="domain" description="Chitin-binding type-2" evidence="7">
    <location>
        <begin position="1339"/>
        <end position="1401"/>
    </location>
</feature>
<evidence type="ECO:0000313" key="10">
    <source>
        <dbReference type="Proteomes" id="UP001153714"/>
    </source>
</evidence>
<feature type="compositionally biased region" description="Low complexity" evidence="6">
    <location>
        <begin position="1018"/>
        <end position="1034"/>
    </location>
</feature>
<feature type="region of interest" description="Disordered" evidence="6">
    <location>
        <begin position="1087"/>
        <end position="1142"/>
    </location>
</feature>
<feature type="compositionally biased region" description="Low complexity" evidence="6">
    <location>
        <begin position="1402"/>
        <end position="1425"/>
    </location>
</feature>
<gene>
    <name evidence="8" type="ORF">DIATSA_LOCUS4124</name>
    <name evidence="9" type="ORF">DIATSA_LOCUS4125</name>
</gene>
<feature type="region of interest" description="Disordered" evidence="6">
    <location>
        <begin position="1505"/>
        <end position="1733"/>
    </location>
</feature>
<feature type="compositionally biased region" description="Polar residues" evidence="6">
    <location>
        <begin position="659"/>
        <end position="669"/>
    </location>
</feature>
<dbReference type="InterPro" id="IPR036508">
    <property type="entry name" value="Chitin-bd_dom_sf"/>
</dbReference>
<feature type="domain" description="Chitin-binding type-2" evidence="7">
    <location>
        <begin position="401"/>
        <end position="461"/>
    </location>
</feature>
<evidence type="ECO:0000259" key="7">
    <source>
        <dbReference type="PROSITE" id="PS50940"/>
    </source>
</evidence>
<dbReference type="GO" id="GO:0005576">
    <property type="term" value="C:extracellular region"/>
    <property type="evidence" value="ECO:0007669"/>
    <property type="project" value="InterPro"/>
</dbReference>
<dbReference type="PROSITE" id="PS50940">
    <property type="entry name" value="CHIT_BIND_II"/>
    <property type="match status" value="14"/>
</dbReference>
<feature type="region of interest" description="Disordered" evidence="6">
    <location>
        <begin position="1199"/>
        <end position="1238"/>
    </location>
</feature>
<feature type="compositionally biased region" description="Low complexity" evidence="6">
    <location>
        <begin position="1546"/>
        <end position="1723"/>
    </location>
</feature>
<evidence type="ECO:0000313" key="9">
    <source>
        <dbReference type="EMBL" id="CAG9786149.1"/>
    </source>
</evidence>
<proteinExistence type="predicted"/>
<dbReference type="InterPro" id="IPR051940">
    <property type="entry name" value="Chitin_bind-dev_reg"/>
</dbReference>
<protein>
    <recommendedName>
        <fullName evidence="7">Chitin-binding type-2 domain-containing protein</fullName>
    </recommendedName>
</protein>
<keyword evidence="4" id="KW-1015">Disulfide bond</keyword>
<evidence type="ECO:0000256" key="5">
    <source>
        <dbReference type="ARBA" id="ARBA00023180"/>
    </source>
</evidence>
<dbReference type="OrthoDB" id="6020543at2759"/>
<feature type="region of interest" description="Disordered" evidence="6">
    <location>
        <begin position="1399"/>
        <end position="1440"/>
    </location>
</feature>
<evidence type="ECO:0000256" key="2">
    <source>
        <dbReference type="ARBA" id="ARBA00022729"/>
    </source>
</evidence>
<feature type="compositionally biased region" description="Polar residues" evidence="6">
    <location>
        <begin position="1426"/>
        <end position="1440"/>
    </location>
</feature>
<feature type="domain" description="Chitin-binding type-2" evidence="7">
    <location>
        <begin position="31"/>
        <end position="93"/>
    </location>
</feature>
<dbReference type="PANTHER" id="PTHR23301">
    <property type="entry name" value="CHITIN BINDING PERITROPHIN-A"/>
    <property type="match status" value="1"/>
</dbReference>
<feature type="domain" description="Chitin-binding type-2" evidence="7">
    <location>
        <begin position="1738"/>
        <end position="1798"/>
    </location>
</feature>
<keyword evidence="2" id="KW-0732">Signal</keyword>
<sequence length="1907" mass="213407">MTMVYASTKEERESRANKRQVKLYSGIRAAPIVCNEEGFQEDPIDCGLFHRCVKTGRDRFVSFRFQCSPGTIYDPDTEICNHPEKTRRVACGGRSNEIERNNNEISQEIPSPISTKKPMAIINQDKNIPTLKPFISNSKLVSQSTTNPVLLTKSTTTEIKNDDIYYMQSPSVNLRLTTPKSIAFINHQTTLQSGEICTSGGFMGDSENCRKFYRCVGNQRGGFIRYEFLCSDPTIWDEDKQACNHVWNVKRRRCGRGNMFENDIKSDNLTNILSTSKTDKLDKEQHPNKQIQSQINYGSKVIQTQTQISKGAVNQNQTQINYENAENVKQNQTQISYGTVISQIQSQINFGNKGTQTQLQINHSNDSSQMQSQDIKPMSTTPVATNNIPYNVSSTTMEITSNGCTESGFMGDTNDCKKFYRCVDSGKGTYIKYEFFCSEGTVWDPKVESCNHAWAVKECGVTESSFQYTNEMGNHLTTVKPSPIILSTTSSSENYYISKEPITEDNEISYGNQPSSFATGKPISSTVLSTISSTENYYISKEPITEENEISYGNQLSTSGTSKPISRLTTLSTKPDSGTKCKSTGFFGDKYDCKKFYRCVDNGNGQYIRYEFSCGEGTVWDSKIEACNHAWAVEKCGSNQNTDMEIMPTKATQVTYPLPQLTSPTSQQNDDYDTGYGSHQESTSETLTSLNTKITTEITTITTTTVSQNQYEVTKTVCKTSGFIGDPKDCKKFYRCVDNGDGSYTKYEFSCGEGTVWDAKNQVCNHAWAVKNCGENNVNDVNEIKTTTHKGFENMTSTAATTTIGTTTISSTTNQTEHQSIDNTLCQSNGFIGDNINCKKFYRCVDDGNGGYTKYEFTCGEGTVWDPEIKACNHAWSVQNCSSSGTNKYPETTTQTLDITNSQDSDNPSTQKDEYTEKPKQTTISSITSSPISDIETNIKCNVNGFFGDKKDCKKFYRCVEDGRGGFIQYEFTCSDGTVWDQSIESCNHEWVAKNCTHSESYNNITTPTFTEFSNEGQQSTEATTSTSLTSQPSSETCEKEGFYGDESNCKKFYRCVKNGQGGYTKYEFVCGDGTTWNPEIQGCDHESSDKSCKPPISTSSTKKPDSDNDELNITSFSNGTTLTPSELYTEPGKEESSEDNCKSEGFYGDSQNCKKFYRCVDNGKNGYTKYEFTCGEGTIWVQEIQACDHDNDVESCGSSHSTFKPQATTDKVQSTTQITPQSTVKENGDHSYETSTKPTSVQCTSEGFYGNQYDCTKFYRCVDNGQGSLIRYDFACGEGTAWDPNIGTCNHISEVKNCKNSNQQENHIMHEEEVLQSTESTSTTKGSTSSSESFNLNNNVCKQEGYFGDTEDCSKFYRCVDDGKGGYTKYNFDCGEGTIWDQDITTCNHPQDVNNPSCKNNGEGTSSSESTSISSSISQTTTNTEKQNTSSCEQENTNKNPESQKIKCEKAGYYANPDDCKKFYRCVDWDGNGEKFSVFHFECGEGTIWDPQLDTCNHEDSVYPPRNCSGQSENMGQETTTTEQMTSESTTQQATLGEQTTQQPNSSEQTTTQHSTSTSTQQTTTEQSTNQQTNTEQTTTEKTTTKQTTTEQTTTELTTTEQTTTKQTTTEQTTTEQTTTEQITTEQATTEQATTEQATTEQTTTEQTTTEQTTAEQTTTESTTTEQTQKTTTEQQTTTEQTTSTTEQNTEYQSTTSASNTAATENDSTTTTESDQGTTTEEPSNKECPDTDDDQYLYVCPTSFRRHPKYCNMFYQCTEDDNNGMKIATFTCPNNTIYDESKIQCVEENKADKKCNGQIARKYRLKRFNSYSKDPIQVDRDKHPCPNNGYHPFEKKNECSLVFLKCSQTKSGKLRGYVYQCPEGYVYWSISKRCEKRESMKYCQESSSRNWSNRWELPIERKNIAK</sequence>
<feature type="region of interest" description="Disordered" evidence="6">
    <location>
        <begin position="896"/>
        <end position="929"/>
    </location>
</feature>
<keyword evidence="1" id="KW-0147">Chitin-binding</keyword>
<keyword evidence="5" id="KW-0325">Glycoprotein</keyword>
<feature type="compositionally biased region" description="Polar residues" evidence="6">
    <location>
        <begin position="1199"/>
        <end position="1226"/>
    </location>
</feature>
<feature type="domain" description="Chitin-binding type-2" evidence="7">
    <location>
        <begin position="1241"/>
        <end position="1301"/>
    </location>
</feature>
<feature type="domain" description="Chitin-binding type-2" evidence="7">
    <location>
        <begin position="1035"/>
        <end position="1095"/>
    </location>
</feature>
<dbReference type="Gene3D" id="2.170.140.10">
    <property type="entry name" value="Chitin binding domain"/>
    <property type="match status" value="12"/>
</dbReference>
<feature type="domain" description="Chitin-binding type-2" evidence="7">
    <location>
        <begin position="1446"/>
        <end position="1511"/>
    </location>
</feature>
<reference evidence="8" key="1">
    <citation type="submission" date="2021-12" db="EMBL/GenBank/DDBJ databases">
        <authorList>
            <person name="King R."/>
        </authorList>
    </citation>
    <scope>NUCLEOTIDE SEQUENCE</scope>
</reference>
<feature type="region of interest" description="Disordered" evidence="6">
    <location>
        <begin position="659"/>
        <end position="682"/>
    </location>
</feature>
<feature type="domain" description="Chitin-binding type-2" evidence="7">
    <location>
        <begin position="194"/>
        <end position="256"/>
    </location>
</feature>
<feature type="compositionally biased region" description="Basic and acidic residues" evidence="6">
    <location>
        <begin position="911"/>
        <end position="920"/>
    </location>
</feature>
<feature type="domain" description="Chitin-binding type-2" evidence="7">
    <location>
        <begin position="1823"/>
        <end position="1886"/>
    </location>
</feature>
<dbReference type="FunFam" id="2.170.140.10:FF:000006">
    <property type="entry name" value="Mucin related 89F, isoform B"/>
    <property type="match status" value="8"/>
</dbReference>
<dbReference type="EMBL" id="OU893346">
    <property type="protein sequence ID" value="CAG9786148.1"/>
    <property type="molecule type" value="Genomic_DNA"/>
</dbReference>
<feature type="compositionally biased region" description="Polar residues" evidence="6">
    <location>
        <begin position="896"/>
        <end position="910"/>
    </location>
</feature>
<dbReference type="SUPFAM" id="SSF57625">
    <property type="entry name" value="Invertebrate chitin-binding proteins"/>
    <property type="match status" value="13"/>
</dbReference>
<feature type="domain" description="Chitin-binding type-2" evidence="7">
    <location>
        <begin position="715"/>
        <end position="775"/>
    </location>
</feature>
<keyword evidence="10" id="KW-1185">Reference proteome</keyword>
<dbReference type="Pfam" id="PF01607">
    <property type="entry name" value="CBM_14"/>
    <property type="match status" value="12"/>
</dbReference>
<dbReference type="Proteomes" id="UP001153714">
    <property type="component" value="Chromosome 15"/>
</dbReference>
<feature type="compositionally biased region" description="Basic and acidic residues" evidence="6">
    <location>
        <begin position="1132"/>
        <end position="1142"/>
    </location>
</feature>
<feature type="domain" description="Chitin-binding type-2" evidence="7">
    <location>
        <begin position="823"/>
        <end position="883"/>
    </location>
</feature>
<dbReference type="PANTHER" id="PTHR23301:SF110">
    <property type="entry name" value="LD43683P-RELATED"/>
    <property type="match status" value="1"/>
</dbReference>
<feature type="region of interest" description="Disordered" evidence="6">
    <location>
        <begin position="1315"/>
        <end position="1334"/>
    </location>
</feature>
<feature type="domain" description="Chitin-binding type-2" evidence="7">
    <location>
        <begin position="1139"/>
        <end position="1199"/>
    </location>
</feature>